<evidence type="ECO:0000313" key="4">
    <source>
        <dbReference type="EMBL" id="ADZ82796.1"/>
    </source>
</evidence>
<dbReference type="CDD" id="cd00118">
    <property type="entry name" value="LysM"/>
    <property type="match status" value="1"/>
</dbReference>
<proteinExistence type="predicted"/>
<reference evidence="4 5" key="1">
    <citation type="journal article" date="2011" name="J. Bacteriol.">
        <title>Complete genome sequence of the cellulose-degrading bacterium Cellulosilyticum lentocellum.</title>
        <authorList>
            <consortium name="US DOE Joint Genome Institute"/>
            <person name="Miller D.A."/>
            <person name="Suen G."/>
            <person name="Bruce D."/>
            <person name="Copeland A."/>
            <person name="Cheng J.F."/>
            <person name="Detter C."/>
            <person name="Goodwin L.A."/>
            <person name="Han C.S."/>
            <person name="Hauser L.J."/>
            <person name="Land M.L."/>
            <person name="Lapidus A."/>
            <person name="Lucas S."/>
            <person name="Meincke L."/>
            <person name="Pitluck S."/>
            <person name="Tapia R."/>
            <person name="Teshima H."/>
            <person name="Woyke T."/>
            <person name="Fox B.G."/>
            <person name="Angert E.R."/>
            <person name="Currie C.R."/>
        </authorList>
    </citation>
    <scope>NUCLEOTIDE SEQUENCE [LARGE SCALE GENOMIC DNA]</scope>
    <source>
        <strain evidence="5">ATCC 49066 / DSM 5427 / NCIMB 11756 / RHM5</strain>
    </source>
</reference>
<dbReference type="SMART" id="SM00257">
    <property type="entry name" value="LysM"/>
    <property type="match status" value="1"/>
</dbReference>
<feature type="transmembrane region" description="Helical" evidence="2">
    <location>
        <begin position="272"/>
        <end position="291"/>
    </location>
</feature>
<dbReference type="PROSITE" id="PS51782">
    <property type="entry name" value="LYSM"/>
    <property type="match status" value="1"/>
</dbReference>
<sequence length="431" mass="49416">MGKMSYRPGKNQGKQDHGRKMNLQKSVDMLEEREELLRYGTSQENVEEVNEDSKIIAISSNKKNHEKLDNLKIIGEMDCKYHIFIEDYVYTYIYQLAKADLAKESSAILIGEIYGESKEAVVRGIIPINMELLAEDSEWIDGNVLEDIEQKRKCYFKDQDIIGWMHMQPGYGTMLTMKEVREHKSVFEGSGSICLLVDAINKIETAFVYEDEELKEQTGYCMYYERNEAMQQYMLDHPFNNGAKEEMRDAVVNQFREIGKIRKTEYTQRKNLNFTVMIASVVLIALTAAIVKMNDNKRLADTVVANSDATMNQMTSEDINLAITPATIENETNLKVSDTGIMDEQVKEEAEETQQSTGINENKQENQSTSLAENQDYEVYVVQVGDTLADISYKKYGEAKKSIDIARINNIENTDQIYVGQELKLPIYKQK</sequence>
<evidence type="ECO:0000256" key="1">
    <source>
        <dbReference type="SAM" id="MobiDB-lite"/>
    </source>
</evidence>
<keyword evidence="2" id="KW-1133">Transmembrane helix</keyword>
<feature type="domain" description="LysM" evidence="3">
    <location>
        <begin position="378"/>
        <end position="425"/>
    </location>
</feature>
<dbReference type="eggNOG" id="COG1388">
    <property type="taxonomic scope" value="Bacteria"/>
</dbReference>
<gene>
    <name evidence="4" type="ordered locus">Clole_1066</name>
</gene>
<name>F2JRY2_CELLD</name>
<dbReference type="Gene3D" id="3.40.140.10">
    <property type="entry name" value="Cytidine Deaminase, domain 2"/>
    <property type="match status" value="1"/>
</dbReference>
<feature type="region of interest" description="Disordered" evidence="1">
    <location>
        <begin position="348"/>
        <end position="371"/>
    </location>
</feature>
<keyword evidence="5" id="KW-1185">Reference proteome</keyword>
<dbReference type="Proteomes" id="UP000008467">
    <property type="component" value="Chromosome"/>
</dbReference>
<accession>F2JRY2</accession>
<protein>
    <submittedName>
        <fullName evidence="4">Peptidoglycan-binding lysin domain protein</fullName>
    </submittedName>
</protein>
<evidence type="ECO:0000313" key="5">
    <source>
        <dbReference type="Proteomes" id="UP000008467"/>
    </source>
</evidence>
<dbReference type="InterPro" id="IPR036779">
    <property type="entry name" value="LysM_dom_sf"/>
</dbReference>
<dbReference type="Gene3D" id="3.10.350.10">
    <property type="entry name" value="LysM domain"/>
    <property type="match status" value="1"/>
</dbReference>
<evidence type="ECO:0000259" key="3">
    <source>
        <dbReference type="PROSITE" id="PS51782"/>
    </source>
</evidence>
<dbReference type="AlphaFoldDB" id="F2JRY2"/>
<organism evidence="4 5">
    <name type="scientific">Cellulosilyticum lentocellum (strain ATCC 49066 / DSM 5427 / NCIMB 11756 / RHM5)</name>
    <name type="common">Clostridium lentocellum</name>
    <dbReference type="NCBI Taxonomy" id="642492"/>
    <lineage>
        <taxon>Bacteria</taxon>
        <taxon>Bacillati</taxon>
        <taxon>Bacillota</taxon>
        <taxon>Clostridia</taxon>
        <taxon>Lachnospirales</taxon>
        <taxon>Cellulosilyticaceae</taxon>
        <taxon>Cellulosilyticum</taxon>
    </lineage>
</organism>
<feature type="compositionally biased region" description="Polar residues" evidence="1">
    <location>
        <begin position="353"/>
        <end position="371"/>
    </location>
</feature>
<keyword evidence="2" id="KW-0472">Membrane</keyword>
<keyword evidence="2" id="KW-0812">Transmembrane</keyword>
<dbReference type="STRING" id="642492.Clole_1066"/>
<dbReference type="InterPro" id="IPR018392">
    <property type="entry name" value="LysM"/>
</dbReference>
<dbReference type="KEGG" id="cle:Clole_1066"/>
<dbReference type="EMBL" id="CP002582">
    <property type="protein sequence ID" value="ADZ82796.1"/>
    <property type="molecule type" value="Genomic_DNA"/>
</dbReference>
<dbReference type="SUPFAM" id="SSF54106">
    <property type="entry name" value="LysM domain"/>
    <property type="match status" value="1"/>
</dbReference>
<dbReference type="Pfam" id="PF01476">
    <property type="entry name" value="LysM"/>
    <property type="match status" value="1"/>
</dbReference>
<dbReference type="HOGENOM" id="CLU_033411_0_0_9"/>
<feature type="region of interest" description="Disordered" evidence="1">
    <location>
        <begin position="1"/>
        <end position="25"/>
    </location>
</feature>
<dbReference type="RefSeq" id="WP_013656095.1">
    <property type="nucleotide sequence ID" value="NC_015275.1"/>
</dbReference>
<evidence type="ECO:0000256" key="2">
    <source>
        <dbReference type="SAM" id="Phobius"/>
    </source>
</evidence>